<reference evidence="1" key="1">
    <citation type="submission" date="2021-01" db="EMBL/GenBank/DDBJ databases">
        <authorList>
            <consortium name="Genoscope - CEA"/>
            <person name="William W."/>
        </authorList>
    </citation>
    <scope>NUCLEOTIDE SEQUENCE</scope>
</reference>
<proteinExistence type="predicted"/>
<dbReference type="Proteomes" id="UP000689195">
    <property type="component" value="Unassembled WGS sequence"/>
</dbReference>
<accession>A0A8S1VSZ2</accession>
<gene>
    <name evidence="1" type="ORF">PPENT_87.1.T0710160</name>
</gene>
<evidence type="ECO:0000313" key="1">
    <source>
        <dbReference type="EMBL" id="CAD8179265.1"/>
    </source>
</evidence>
<dbReference type="EMBL" id="CAJJDO010000071">
    <property type="protein sequence ID" value="CAD8179265.1"/>
    <property type="molecule type" value="Genomic_DNA"/>
</dbReference>
<evidence type="ECO:0000313" key="2">
    <source>
        <dbReference type="Proteomes" id="UP000689195"/>
    </source>
</evidence>
<dbReference type="AlphaFoldDB" id="A0A8S1VSZ2"/>
<keyword evidence="2" id="KW-1185">Reference proteome</keyword>
<protein>
    <submittedName>
        <fullName evidence="1">Uncharacterized protein</fullName>
    </submittedName>
</protein>
<sequence>MDLPLTIIEIYQYVEMDQSKNKKQNAIVYQNIMLIIEKLTINFFLVKVIIYVRLVDNNEKIVFVQINWISQVLSYQNQFLNIALIEIQKLALIMIVTLNAD</sequence>
<name>A0A8S1VSZ2_9CILI</name>
<comment type="caution">
    <text evidence="1">The sequence shown here is derived from an EMBL/GenBank/DDBJ whole genome shotgun (WGS) entry which is preliminary data.</text>
</comment>
<organism evidence="1 2">
    <name type="scientific">Paramecium pentaurelia</name>
    <dbReference type="NCBI Taxonomy" id="43138"/>
    <lineage>
        <taxon>Eukaryota</taxon>
        <taxon>Sar</taxon>
        <taxon>Alveolata</taxon>
        <taxon>Ciliophora</taxon>
        <taxon>Intramacronucleata</taxon>
        <taxon>Oligohymenophorea</taxon>
        <taxon>Peniculida</taxon>
        <taxon>Parameciidae</taxon>
        <taxon>Paramecium</taxon>
    </lineage>
</organism>